<evidence type="ECO:0000256" key="2">
    <source>
        <dbReference type="ARBA" id="ARBA00022917"/>
    </source>
</evidence>
<dbReference type="NCBIfam" id="TIGR00011">
    <property type="entry name" value="YbaK_EbsC"/>
    <property type="match status" value="1"/>
</dbReference>
<dbReference type="GO" id="GO:0016829">
    <property type="term" value="F:lyase activity"/>
    <property type="evidence" value="ECO:0007669"/>
    <property type="project" value="UniProtKB-KW"/>
</dbReference>
<keyword evidence="3" id="KW-0456">Lyase</keyword>
<evidence type="ECO:0000259" key="4">
    <source>
        <dbReference type="Pfam" id="PF04073"/>
    </source>
</evidence>
<evidence type="ECO:0000256" key="3">
    <source>
        <dbReference type="ARBA" id="ARBA00023239"/>
    </source>
</evidence>
<organism evidence="5 6">
    <name type="scientific">Bifidobacterium bifidum</name>
    <dbReference type="NCBI Taxonomy" id="1681"/>
    <lineage>
        <taxon>Bacteria</taxon>
        <taxon>Bacillati</taxon>
        <taxon>Actinomycetota</taxon>
        <taxon>Actinomycetes</taxon>
        <taxon>Bifidobacteriales</taxon>
        <taxon>Bifidobacteriaceae</taxon>
        <taxon>Bifidobacterium</taxon>
    </lineage>
</organism>
<proteinExistence type="inferred from homology"/>
<sequence length="294" mass="30386">MRVFNANDGAATVPGIAAGECSTLAVDGKVTLTGGSTVNVGADGYAAAGLSATGAPVGAVALADRSRGPCCDTVKPVARAAENPPNSRGIPDSRSQNSQIQKAVCWKMAVSDFVSSSFESGSMEDMGKKTKHEKGAGSTPATVQLEKAGVPFKTYEYEHSNDHMDDGYGVEAAKKLGFDEHQVFKTLMADTGSERVVGVVPVSGHMDLKALAAAVGAKKASMADPKVAMRESGYVVGGISPLGQRTHHKTVLDESALQFDEILLSGGKRGFSVGVNPHDLLKVLNAVAAPIGTW</sequence>
<dbReference type="Gene3D" id="3.90.960.10">
    <property type="entry name" value="YbaK/aminoacyl-tRNA synthetase-associated domain"/>
    <property type="match status" value="1"/>
</dbReference>
<comment type="caution">
    <text evidence="5">The sequence shown here is derived from an EMBL/GenBank/DDBJ whole genome shotgun (WGS) entry which is preliminary data.</text>
</comment>
<dbReference type="GO" id="GO:0002161">
    <property type="term" value="F:aminoacyl-tRNA deacylase activity"/>
    <property type="evidence" value="ECO:0007669"/>
    <property type="project" value="InterPro"/>
</dbReference>
<dbReference type="SUPFAM" id="SSF55826">
    <property type="entry name" value="YbaK/ProRS associated domain"/>
    <property type="match status" value="1"/>
</dbReference>
<reference evidence="5 6" key="1">
    <citation type="submission" date="2016-01" db="EMBL/GenBank/DDBJ databases">
        <authorList>
            <person name="Oliw E.H."/>
        </authorList>
    </citation>
    <scope>NUCLEOTIDE SEQUENCE [LARGE SCALE GENOMIC DNA]</scope>
    <source>
        <strain evidence="5 6">MJR8628B</strain>
    </source>
</reference>
<name>A0A133KRN2_BIFBI</name>
<dbReference type="PANTHER" id="PTHR30411">
    <property type="entry name" value="CYTOPLASMIC PROTEIN"/>
    <property type="match status" value="1"/>
</dbReference>
<evidence type="ECO:0000313" key="5">
    <source>
        <dbReference type="EMBL" id="KWZ82000.1"/>
    </source>
</evidence>
<dbReference type="InterPro" id="IPR004369">
    <property type="entry name" value="Prolyl-tRNA_editing_YbaK/EbsC"/>
</dbReference>
<dbReference type="GO" id="GO:0006412">
    <property type="term" value="P:translation"/>
    <property type="evidence" value="ECO:0007669"/>
    <property type="project" value="UniProtKB-KW"/>
</dbReference>
<accession>A0A133KRN2</accession>
<dbReference type="PATRIC" id="fig|1681.53.peg.570"/>
<dbReference type="PANTHER" id="PTHR30411:SF0">
    <property type="entry name" value="CYS-TRNA(PRO)_CYS-TRNA(CYS) DEACYLASE YBAK"/>
    <property type="match status" value="1"/>
</dbReference>
<dbReference type="Pfam" id="PF04073">
    <property type="entry name" value="tRNA_edit"/>
    <property type="match status" value="1"/>
</dbReference>
<evidence type="ECO:0000313" key="6">
    <source>
        <dbReference type="Proteomes" id="UP000070092"/>
    </source>
</evidence>
<dbReference type="InterPro" id="IPR007214">
    <property type="entry name" value="YbaK/aa-tRNA-synth-assoc-dom"/>
</dbReference>
<dbReference type="AlphaFoldDB" id="A0A133KRN2"/>
<gene>
    <name evidence="5" type="ORF">HMPREF3196_00583</name>
</gene>
<dbReference type="Proteomes" id="UP000070092">
    <property type="component" value="Unassembled WGS sequence"/>
</dbReference>
<protein>
    <submittedName>
        <fullName evidence="5">YbaK/EbsC protein</fullName>
    </submittedName>
</protein>
<dbReference type="EMBL" id="LRPO01000020">
    <property type="protein sequence ID" value="KWZ82000.1"/>
    <property type="molecule type" value="Genomic_DNA"/>
</dbReference>
<comment type="similarity">
    <text evidence="1">Belongs to the prolyl-tRNA editing family. YbaK/EbsC subfamily.</text>
</comment>
<dbReference type="CDD" id="cd00002">
    <property type="entry name" value="YbaK_deacylase"/>
    <property type="match status" value="1"/>
</dbReference>
<evidence type="ECO:0000256" key="1">
    <source>
        <dbReference type="ARBA" id="ARBA00009798"/>
    </source>
</evidence>
<dbReference type="InterPro" id="IPR036754">
    <property type="entry name" value="YbaK/aa-tRNA-synt-asso_dom_sf"/>
</dbReference>
<feature type="domain" description="YbaK/aminoacyl-tRNA synthetase-associated" evidence="4">
    <location>
        <begin position="171"/>
        <end position="282"/>
    </location>
</feature>
<keyword evidence="2" id="KW-0648">Protein biosynthesis</keyword>